<dbReference type="Proteomes" id="UP000323597">
    <property type="component" value="Chromosome A12"/>
</dbReference>
<dbReference type="AlphaFoldDB" id="A0A5D2WUZ9"/>
<gene>
    <name evidence="1" type="ORF">E1A91_A12G172700v1</name>
</gene>
<evidence type="ECO:0000313" key="1">
    <source>
        <dbReference type="EMBL" id="TYJ05575.1"/>
    </source>
</evidence>
<evidence type="ECO:0000313" key="2">
    <source>
        <dbReference type="Proteomes" id="UP000323597"/>
    </source>
</evidence>
<name>A0A5D2WUZ9_GOSMU</name>
<keyword evidence="2" id="KW-1185">Reference proteome</keyword>
<dbReference type="EMBL" id="CM017647">
    <property type="protein sequence ID" value="TYJ05575.1"/>
    <property type="molecule type" value="Genomic_DNA"/>
</dbReference>
<accession>A0A5D2WUZ9</accession>
<sequence length="108" mass="12669">MKGKNVIKKEGLEKIGMSGKEYDKRKREGLMKETETHFPITNYFDFPFPQHLQTKKSKPNEPSQIPEVCHNHPPAIPFFLLDRHLYSSNPLRVSEAVFKKVHRSRHTI</sequence>
<proteinExistence type="predicted"/>
<organism evidence="1 2">
    <name type="scientific">Gossypium mustelinum</name>
    <name type="common">Cotton</name>
    <name type="synonym">Gossypium caicoense</name>
    <dbReference type="NCBI Taxonomy" id="34275"/>
    <lineage>
        <taxon>Eukaryota</taxon>
        <taxon>Viridiplantae</taxon>
        <taxon>Streptophyta</taxon>
        <taxon>Embryophyta</taxon>
        <taxon>Tracheophyta</taxon>
        <taxon>Spermatophyta</taxon>
        <taxon>Magnoliopsida</taxon>
        <taxon>eudicotyledons</taxon>
        <taxon>Gunneridae</taxon>
        <taxon>Pentapetalae</taxon>
        <taxon>rosids</taxon>
        <taxon>malvids</taxon>
        <taxon>Malvales</taxon>
        <taxon>Malvaceae</taxon>
        <taxon>Malvoideae</taxon>
        <taxon>Gossypium</taxon>
    </lineage>
</organism>
<protein>
    <submittedName>
        <fullName evidence="1">Uncharacterized protein</fullName>
    </submittedName>
</protein>
<reference evidence="1 2" key="1">
    <citation type="submission" date="2019-07" db="EMBL/GenBank/DDBJ databases">
        <title>WGS assembly of Gossypium mustelinum.</title>
        <authorList>
            <person name="Chen Z.J."/>
            <person name="Sreedasyam A."/>
            <person name="Ando A."/>
            <person name="Song Q."/>
            <person name="De L."/>
            <person name="Hulse-Kemp A."/>
            <person name="Ding M."/>
            <person name="Ye W."/>
            <person name="Kirkbride R."/>
            <person name="Jenkins J."/>
            <person name="Plott C."/>
            <person name="Lovell J."/>
            <person name="Lin Y.-M."/>
            <person name="Vaughn R."/>
            <person name="Liu B."/>
            <person name="Li W."/>
            <person name="Simpson S."/>
            <person name="Scheffler B."/>
            <person name="Saski C."/>
            <person name="Grover C."/>
            <person name="Hu G."/>
            <person name="Conover J."/>
            <person name="Carlson J."/>
            <person name="Shu S."/>
            <person name="Boston L."/>
            <person name="Williams M."/>
            <person name="Peterson D."/>
            <person name="Mcgee K."/>
            <person name="Jones D."/>
            <person name="Wendel J."/>
            <person name="Stelly D."/>
            <person name="Grimwood J."/>
            <person name="Schmutz J."/>
        </authorList>
    </citation>
    <scope>NUCLEOTIDE SEQUENCE [LARGE SCALE GENOMIC DNA]</scope>
    <source>
        <strain evidence="1">1408120.09</strain>
    </source>
</reference>